<dbReference type="InterPro" id="IPR026555">
    <property type="entry name" value="NSL3/Tex30"/>
</dbReference>
<dbReference type="AlphaFoldDB" id="A0A2A2F8K2"/>
<organism evidence="2 3">
    <name type="scientific">Halovibrio salipaludis</name>
    <dbReference type="NCBI Taxonomy" id="2032626"/>
    <lineage>
        <taxon>Bacteria</taxon>
        <taxon>Pseudomonadati</taxon>
        <taxon>Pseudomonadota</taxon>
        <taxon>Gammaproteobacteria</taxon>
        <taxon>Oceanospirillales</taxon>
        <taxon>Halomonadaceae</taxon>
        <taxon>Halovibrio</taxon>
    </lineage>
</organism>
<dbReference type="EMBL" id="NSKD01000002">
    <property type="protein sequence ID" value="PAU81268.1"/>
    <property type="molecule type" value="Genomic_DNA"/>
</dbReference>
<comment type="caution">
    <text evidence="2">The sequence shown here is derived from an EMBL/GenBank/DDBJ whole genome shotgun (WGS) entry which is preliminary data.</text>
</comment>
<keyword evidence="2" id="KW-0378">Hydrolase</keyword>
<dbReference type="PANTHER" id="PTHR13136">
    <property type="entry name" value="TESTIS DEVELOPMENT PROTEIN PRTD"/>
    <property type="match status" value="1"/>
</dbReference>
<name>A0A2A2F8K2_9GAMM</name>
<dbReference type="Proteomes" id="UP000218896">
    <property type="component" value="Unassembled WGS sequence"/>
</dbReference>
<dbReference type="SUPFAM" id="SSF53474">
    <property type="entry name" value="alpha/beta-Hydrolases"/>
    <property type="match status" value="1"/>
</dbReference>
<dbReference type="InterPro" id="IPR029058">
    <property type="entry name" value="AB_hydrolase_fold"/>
</dbReference>
<evidence type="ECO:0000313" key="3">
    <source>
        <dbReference type="Proteomes" id="UP000218896"/>
    </source>
</evidence>
<evidence type="ECO:0000259" key="1">
    <source>
        <dbReference type="Pfam" id="PF20408"/>
    </source>
</evidence>
<feature type="domain" description="KANL3/Tex30 alpha/beta hydrolase-like" evidence="1">
    <location>
        <begin position="1"/>
        <end position="181"/>
    </location>
</feature>
<gene>
    <name evidence="2" type="ORF">CK501_06865</name>
</gene>
<proteinExistence type="predicted"/>
<dbReference type="Gene3D" id="3.40.50.1820">
    <property type="entry name" value="alpha/beta hydrolase"/>
    <property type="match status" value="1"/>
</dbReference>
<evidence type="ECO:0000313" key="2">
    <source>
        <dbReference type="EMBL" id="PAU81268.1"/>
    </source>
</evidence>
<dbReference type="InterPro" id="IPR046879">
    <property type="entry name" value="KANL3/Tex30_Abhydrolase"/>
</dbReference>
<accession>A0A2A2F8K2</accession>
<dbReference type="PANTHER" id="PTHR13136:SF11">
    <property type="entry name" value="TESTIS-EXPRESSED PROTEIN 30"/>
    <property type="match status" value="1"/>
</dbReference>
<reference evidence="2 3" key="1">
    <citation type="submission" date="2017-08" db="EMBL/GenBank/DDBJ databases">
        <title>Halovibrio sewagensis sp. nov., isolated from wastewater of high salinity.</title>
        <authorList>
            <person name="Dong X."/>
            <person name="Zhang G."/>
        </authorList>
    </citation>
    <scope>NUCLEOTIDE SEQUENCE [LARGE SCALE GENOMIC DNA]</scope>
    <source>
        <strain evidence="2 3">YL5-2</strain>
    </source>
</reference>
<protein>
    <submittedName>
        <fullName evidence="2">Alpha/beta hydrolase</fullName>
    </submittedName>
</protein>
<dbReference type="Pfam" id="PF20408">
    <property type="entry name" value="Abhydrolase_11"/>
    <property type="match status" value="1"/>
</dbReference>
<sequence>MDRLAAALASAGFRVRRFEFPFMAQRRTTGKRRPPDRPPVLLQYWREAIEEIGCREPDADHLWIGGRSLGGRTASMLLTPEQRPDPVSGALVFGYPFHPPRRPEQWRTDHFAELERPLWIAQGERDPFGKRSELESRLPFPGPVHLEWVDDGDHELMPTRRSGLDPDRVLAAAAESARAFVTATETDR</sequence>
<keyword evidence="3" id="KW-1185">Reference proteome</keyword>
<dbReference type="GO" id="GO:0016787">
    <property type="term" value="F:hydrolase activity"/>
    <property type="evidence" value="ECO:0007669"/>
    <property type="project" value="UniProtKB-KW"/>
</dbReference>